<dbReference type="RefSeq" id="WP_124329343.1">
    <property type="nucleotide sequence ID" value="NZ_BEXT01000001.1"/>
</dbReference>
<evidence type="ECO:0000313" key="2">
    <source>
        <dbReference type="Proteomes" id="UP000288096"/>
    </source>
</evidence>
<proteinExistence type="predicted"/>
<name>A0A401FYW7_9BACT</name>
<dbReference type="PANTHER" id="PTHR36152:SF1">
    <property type="entry name" value="UBIQUITIN-LIKE DOMAIN-CONTAINING PROTEIN"/>
    <property type="match status" value="1"/>
</dbReference>
<reference evidence="2" key="2">
    <citation type="submission" date="2019-01" db="EMBL/GenBank/DDBJ databases">
        <title>Genome sequence of Desulfonema ishimotonii strain Tokyo 01.</title>
        <authorList>
            <person name="Fukui M."/>
        </authorList>
    </citation>
    <scope>NUCLEOTIDE SEQUENCE [LARGE SCALE GENOMIC DNA]</scope>
    <source>
        <strain evidence="2">Tokyo 01</strain>
    </source>
</reference>
<organism evidence="1 2">
    <name type="scientific">Desulfonema ishimotonii</name>
    <dbReference type="NCBI Taxonomy" id="45657"/>
    <lineage>
        <taxon>Bacteria</taxon>
        <taxon>Pseudomonadati</taxon>
        <taxon>Thermodesulfobacteriota</taxon>
        <taxon>Desulfobacteria</taxon>
        <taxon>Desulfobacterales</taxon>
        <taxon>Desulfococcaceae</taxon>
        <taxon>Desulfonema</taxon>
    </lineage>
</organism>
<accession>A0A401FYW7</accession>
<dbReference type="InterPro" id="IPR008514">
    <property type="entry name" value="T6SS_Hcp"/>
</dbReference>
<dbReference type="InterPro" id="IPR053165">
    <property type="entry name" value="HSI-I_assembly_Hcp1"/>
</dbReference>
<dbReference type="PANTHER" id="PTHR36152">
    <property type="entry name" value="CYTOPLASMIC PROTEIN-RELATED"/>
    <property type="match status" value="1"/>
</dbReference>
<gene>
    <name evidence="1" type="ORF">DENIS_3106</name>
</gene>
<keyword evidence="2" id="KW-1185">Reference proteome</keyword>
<dbReference type="InterPro" id="IPR036624">
    <property type="entry name" value="Hcp1-lik_sf"/>
</dbReference>
<evidence type="ECO:0000313" key="1">
    <source>
        <dbReference type="EMBL" id="GBC62143.1"/>
    </source>
</evidence>
<sequence length="163" mass="17892">MATNMYLKLEGIDGEATDVNHDKWIEILNWSHSFNQPTTPVRASSGSTVEMCNHADMSVTKYLDVATDALLSHIWSGKQIPTAIIECFRADGQNTPVKYLQIDMDKVIISNYSISGGQSDLPVENLSLSYGKVKYTYTEYGKDGAAKGQKPVSHDLTTNEVGG</sequence>
<dbReference type="EMBL" id="BEXT01000001">
    <property type="protein sequence ID" value="GBC62143.1"/>
    <property type="molecule type" value="Genomic_DNA"/>
</dbReference>
<protein>
    <submittedName>
        <fullName evidence="1">Type VI secretion system tube protein Hcp</fullName>
    </submittedName>
</protein>
<dbReference type="OrthoDB" id="5066999at2"/>
<dbReference type="Proteomes" id="UP000288096">
    <property type="component" value="Unassembled WGS sequence"/>
</dbReference>
<dbReference type="NCBIfam" id="TIGR03344">
    <property type="entry name" value="VI_effect_Hcp1"/>
    <property type="match status" value="1"/>
</dbReference>
<reference evidence="2" key="1">
    <citation type="submission" date="2017-11" db="EMBL/GenBank/DDBJ databases">
        <authorList>
            <person name="Watanabe M."/>
            <person name="Kojima H."/>
        </authorList>
    </citation>
    <scope>NUCLEOTIDE SEQUENCE [LARGE SCALE GENOMIC DNA]</scope>
    <source>
        <strain evidence="2">Tokyo 01</strain>
    </source>
</reference>
<dbReference type="Pfam" id="PF05638">
    <property type="entry name" value="T6SS_HCP"/>
    <property type="match status" value="1"/>
</dbReference>
<comment type="caution">
    <text evidence="1">The sequence shown here is derived from an EMBL/GenBank/DDBJ whole genome shotgun (WGS) entry which is preliminary data.</text>
</comment>
<dbReference type="AlphaFoldDB" id="A0A401FYW7"/>
<dbReference type="SUPFAM" id="SSF141452">
    <property type="entry name" value="Hcp1-like"/>
    <property type="match status" value="1"/>
</dbReference>
<dbReference type="Gene3D" id="2.30.110.20">
    <property type="entry name" value="Hcp1-like"/>
    <property type="match status" value="1"/>
</dbReference>